<proteinExistence type="predicted"/>
<protein>
    <submittedName>
        <fullName evidence="1">Uncharacterized protein</fullName>
    </submittedName>
</protein>
<evidence type="ECO:0000313" key="1">
    <source>
        <dbReference type="EMBL" id="JAD67661.1"/>
    </source>
</evidence>
<dbReference type="AlphaFoldDB" id="A0A0A9BWJ6"/>
<reference evidence="1" key="1">
    <citation type="submission" date="2014-09" db="EMBL/GenBank/DDBJ databases">
        <authorList>
            <person name="Magalhaes I.L.F."/>
            <person name="Oliveira U."/>
            <person name="Santos F.R."/>
            <person name="Vidigal T.H.D.A."/>
            <person name="Brescovit A.D."/>
            <person name="Santos A.J."/>
        </authorList>
    </citation>
    <scope>NUCLEOTIDE SEQUENCE</scope>
    <source>
        <tissue evidence="1">Shoot tissue taken approximately 20 cm above the soil surface</tissue>
    </source>
</reference>
<organism evidence="1">
    <name type="scientific">Arundo donax</name>
    <name type="common">Giant reed</name>
    <name type="synonym">Donax arundinaceus</name>
    <dbReference type="NCBI Taxonomy" id="35708"/>
    <lineage>
        <taxon>Eukaryota</taxon>
        <taxon>Viridiplantae</taxon>
        <taxon>Streptophyta</taxon>
        <taxon>Embryophyta</taxon>
        <taxon>Tracheophyta</taxon>
        <taxon>Spermatophyta</taxon>
        <taxon>Magnoliopsida</taxon>
        <taxon>Liliopsida</taxon>
        <taxon>Poales</taxon>
        <taxon>Poaceae</taxon>
        <taxon>PACMAD clade</taxon>
        <taxon>Arundinoideae</taxon>
        <taxon>Arundineae</taxon>
        <taxon>Arundo</taxon>
    </lineage>
</organism>
<sequence length="23" mass="2735">MKFIANLMKSRQFLLYIPCMICA</sequence>
<name>A0A0A9BWJ6_ARUDO</name>
<accession>A0A0A9BWJ6</accession>
<dbReference type="EMBL" id="GBRH01230234">
    <property type="protein sequence ID" value="JAD67661.1"/>
    <property type="molecule type" value="Transcribed_RNA"/>
</dbReference>
<reference evidence="1" key="2">
    <citation type="journal article" date="2015" name="Data Brief">
        <title>Shoot transcriptome of the giant reed, Arundo donax.</title>
        <authorList>
            <person name="Barrero R.A."/>
            <person name="Guerrero F.D."/>
            <person name="Moolhuijzen P."/>
            <person name="Goolsby J.A."/>
            <person name="Tidwell J."/>
            <person name="Bellgard S.E."/>
            <person name="Bellgard M.I."/>
        </authorList>
    </citation>
    <scope>NUCLEOTIDE SEQUENCE</scope>
    <source>
        <tissue evidence="1">Shoot tissue taken approximately 20 cm above the soil surface</tissue>
    </source>
</reference>